<sequence length="137" mass="15879">MLPTMKKDNHYLGLPLFWGRDKTKHFQVVKDRIHSKLVGWKSKALSQAGRTTLIKFVATSIPQYFTQSLQFPAGWCFQVDKLLKDFWWGFSPTKKCNYTPKAWMSICQPKPMGGGIRCMEDINFAFLQKLAGIFLRN</sequence>
<gene>
    <name evidence="1" type="ORF">CJ030_MR4G021252</name>
</gene>
<keyword evidence="2" id="KW-1185">Reference proteome</keyword>
<comment type="caution">
    <text evidence="1">The sequence shown here is derived from an EMBL/GenBank/DDBJ whole genome shotgun (WGS) entry which is preliminary data.</text>
</comment>
<dbReference type="OrthoDB" id="1938246at2759"/>
<protein>
    <submittedName>
        <fullName evidence="1">Uncharacterized protein</fullName>
    </submittedName>
</protein>
<dbReference type="Proteomes" id="UP000516437">
    <property type="component" value="Chromosome 4"/>
</dbReference>
<dbReference type="EMBL" id="RXIC02000022">
    <property type="protein sequence ID" value="KAB1217069.1"/>
    <property type="molecule type" value="Genomic_DNA"/>
</dbReference>
<evidence type="ECO:0000313" key="2">
    <source>
        <dbReference type="Proteomes" id="UP000516437"/>
    </source>
</evidence>
<dbReference type="PANTHER" id="PTHR33116">
    <property type="entry name" value="REVERSE TRANSCRIPTASE ZINC-BINDING DOMAIN-CONTAINING PROTEIN-RELATED-RELATED"/>
    <property type="match status" value="1"/>
</dbReference>
<evidence type="ECO:0000313" key="1">
    <source>
        <dbReference type="EMBL" id="KAB1217069.1"/>
    </source>
</evidence>
<dbReference type="AlphaFoldDB" id="A0A6A1VVW6"/>
<dbReference type="PANTHER" id="PTHR33116:SF86">
    <property type="entry name" value="REVERSE TRANSCRIPTASE DOMAIN-CONTAINING PROTEIN"/>
    <property type="match status" value="1"/>
</dbReference>
<organism evidence="1 2">
    <name type="scientific">Morella rubra</name>
    <name type="common">Chinese bayberry</name>
    <dbReference type="NCBI Taxonomy" id="262757"/>
    <lineage>
        <taxon>Eukaryota</taxon>
        <taxon>Viridiplantae</taxon>
        <taxon>Streptophyta</taxon>
        <taxon>Embryophyta</taxon>
        <taxon>Tracheophyta</taxon>
        <taxon>Spermatophyta</taxon>
        <taxon>Magnoliopsida</taxon>
        <taxon>eudicotyledons</taxon>
        <taxon>Gunneridae</taxon>
        <taxon>Pentapetalae</taxon>
        <taxon>rosids</taxon>
        <taxon>fabids</taxon>
        <taxon>Fagales</taxon>
        <taxon>Myricaceae</taxon>
        <taxon>Morella</taxon>
    </lineage>
</organism>
<reference evidence="1 2" key="1">
    <citation type="journal article" date="2019" name="Plant Biotechnol. J.">
        <title>The red bayberry genome and genetic basis of sex determination.</title>
        <authorList>
            <person name="Jia H.M."/>
            <person name="Jia H.J."/>
            <person name="Cai Q.L."/>
            <person name="Wang Y."/>
            <person name="Zhao H.B."/>
            <person name="Yang W.F."/>
            <person name="Wang G.Y."/>
            <person name="Li Y.H."/>
            <person name="Zhan D.L."/>
            <person name="Shen Y.T."/>
            <person name="Niu Q.F."/>
            <person name="Chang L."/>
            <person name="Qiu J."/>
            <person name="Zhao L."/>
            <person name="Xie H.B."/>
            <person name="Fu W.Y."/>
            <person name="Jin J."/>
            <person name="Li X.W."/>
            <person name="Jiao Y."/>
            <person name="Zhou C.C."/>
            <person name="Tu T."/>
            <person name="Chai C.Y."/>
            <person name="Gao J.L."/>
            <person name="Fan L.J."/>
            <person name="van de Weg E."/>
            <person name="Wang J.Y."/>
            <person name="Gao Z.S."/>
        </authorList>
    </citation>
    <scope>NUCLEOTIDE SEQUENCE [LARGE SCALE GENOMIC DNA]</scope>
    <source>
        <tissue evidence="1">Leaves</tissue>
    </source>
</reference>
<proteinExistence type="predicted"/>
<name>A0A6A1VVW6_9ROSI</name>
<accession>A0A6A1VVW6</accession>